<reference evidence="2 3" key="1">
    <citation type="journal article" date="2019" name="Int. J. Syst. Evol. Microbiol.">
        <title>The Global Catalogue of Microorganisms (GCM) 10K type strain sequencing project: providing services to taxonomists for standard genome sequencing and annotation.</title>
        <authorList>
            <consortium name="The Broad Institute Genomics Platform"/>
            <consortium name="The Broad Institute Genome Sequencing Center for Infectious Disease"/>
            <person name="Wu L."/>
            <person name="Ma J."/>
        </authorList>
    </citation>
    <scope>NUCLEOTIDE SEQUENCE [LARGE SCALE GENOMIC DNA]</scope>
    <source>
        <strain evidence="2 3">JCM 13581</strain>
    </source>
</reference>
<gene>
    <name evidence="2" type="ORF">GCM10009716_07800</name>
</gene>
<evidence type="ECO:0008006" key="4">
    <source>
        <dbReference type="Google" id="ProtNLM"/>
    </source>
</evidence>
<name>A0ABN2NT88_9ACTN</name>
<dbReference type="PROSITE" id="PS51257">
    <property type="entry name" value="PROKAR_LIPOPROTEIN"/>
    <property type="match status" value="1"/>
</dbReference>
<proteinExistence type="predicted"/>
<dbReference type="Proteomes" id="UP001501303">
    <property type="component" value="Unassembled WGS sequence"/>
</dbReference>
<sequence>MSRWGVMSLTFALSILLCACSGAGQAKSYDIPSDVCGISVKPELLSPLLVAGDVLEERKSAEGGEYWKCRLLVDSKLSLVAEGGMLGGFRDPMEETAVAKRREEDVVRVRIGGEEAVLWASGAAVTFPCETSLFGSFVGVRLTTGDTEGEQKERRAHVKAFAEDFVAELKNHHQCAS</sequence>
<feature type="chain" id="PRO_5045352453" description="DUF3558 domain-containing protein" evidence="1">
    <location>
        <begin position="27"/>
        <end position="177"/>
    </location>
</feature>
<keyword evidence="1" id="KW-0732">Signal</keyword>
<keyword evidence="3" id="KW-1185">Reference proteome</keyword>
<evidence type="ECO:0000313" key="2">
    <source>
        <dbReference type="EMBL" id="GAA1900407.1"/>
    </source>
</evidence>
<feature type="signal peptide" evidence="1">
    <location>
        <begin position="1"/>
        <end position="26"/>
    </location>
</feature>
<accession>A0ABN2NT88</accession>
<protein>
    <recommendedName>
        <fullName evidence="4">DUF3558 domain-containing protein</fullName>
    </recommendedName>
</protein>
<dbReference type="EMBL" id="BAAAMJ010000008">
    <property type="protein sequence ID" value="GAA1900407.1"/>
    <property type="molecule type" value="Genomic_DNA"/>
</dbReference>
<evidence type="ECO:0000313" key="3">
    <source>
        <dbReference type="Proteomes" id="UP001501303"/>
    </source>
</evidence>
<comment type="caution">
    <text evidence="2">The sequence shown here is derived from an EMBL/GenBank/DDBJ whole genome shotgun (WGS) entry which is preliminary data.</text>
</comment>
<organism evidence="2 3">
    <name type="scientific">Streptomyces sodiiphilus</name>
    <dbReference type="NCBI Taxonomy" id="226217"/>
    <lineage>
        <taxon>Bacteria</taxon>
        <taxon>Bacillati</taxon>
        <taxon>Actinomycetota</taxon>
        <taxon>Actinomycetes</taxon>
        <taxon>Kitasatosporales</taxon>
        <taxon>Streptomycetaceae</taxon>
        <taxon>Streptomyces</taxon>
    </lineage>
</organism>
<evidence type="ECO:0000256" key="1">
    <source>
        <dbReference type="SAM" id="SignalP"/>
    </source>
</evidence>